<organism evidence="1">
    <name type="scientific">hydrothermal vent metagenome</name>
    <dbReference type="NCBI Taxonomy" id="652676"/>
    <lineage>
        <taxon>unclassified sequences</taxon>
        <taxon>metagenomes</taxon>
        <taxon>ecological metagenomes</taxon>
    </lineage>
</organism>
<sequence length="22" mass="2309">MGDIARVNLFVWSAGTACVLGK</sequence>
<name>A0A3B0U645_9ZZZZ</name>
<evidence type="ECO:0000313" key="1">
    <source>
        <dbReference type="EMBL" id="VAW14886.1"/>
    </source>
</evidence>
<protein>
    <submittedName>
        <fullName evidence="1">Uncharacterized protein</fullName>
    </submittedName>
</protein>
<reference evidence="1" key="1">
    <citation type="submission" date="2018-06" db="EMBL/GenBank/DDBJ databases">
        <authorList>
            <person name="Zhirakovskaya E."/>
        </authorList>
    </citation>
    <scope>NUCLEOTIDE SEQUENCE</scope>
</reference>
<dbReference type="PROSITE" id="PS51257">
    <property type="entry name" value="PROKAR_LIPOPROTEIN"/>
    <property type="match status" value="1"/>
</dbReference>
<dbReference type="EMBL" id="UOEO01000019">
    <property type="protein sequence ID" value="VAW14886.1"/>
    <property type="molecule type" value="Genomic_DNA"/>
</dbReference>
<proteinExistence type="predicted"/>
<accession>A0A3B0U645</accession>
<dbReference type="AlphaFoldDB" id="A0A3B0U645"/>
<gene>
    <name evidence="1" type="ORF">MNBD_ALPHA12-352</name>
</gene>